<gene>
    <name evidence="1" type="ORF">K0M31_001580</name>
</gene>
<evidence type="ECO:0000313" key="2">
    <source>
        <dbReference type="Proteomes" id="UP001177670"/>
    </source>
</evidence>
<accession>A0AA40GFV7</accession>
<protein>
    <submittedName>
        <fullName evidence="1">Uncharacterized protein</fullName>
    </submittedName>
</protein>
<dbReference type="AlphaFoldDB" id="A0AA40GFV7"/>
<name>A0AA40GFV7_9HYME</name>
<reference evidence="1" key="1">
    <citation type="submission" date="2021-10" db="EMBL/GenBank/DDBJ databases">
        <title>Melipona bicolor Genome sequencing and assembly.</title>
        <authorList>
            <person name="Araujo N.S."/>
            <person name="Arias M.C."/>
        </authorList>
    </citation>
    <scope>NUCLEOTIDE SEQUENCE</scope>
    <source>
        <strain evidence="1">USP_2M_L1-L4_2017</strain>
        <tissue evidence="1">Whole body</tissue>
    </source>
</reference>
<comment type="caution">
    <text evidence="1">The sequence shown here is derived from an EMBL/GenBank/DDBJ whole genome shotgun (WGS) entry which is preliminary data.</text>
</comment>
<sequence>MNDNRFKLTDYGLSWCVGVEGIREYDSPWSKDFELNLQYLSRTSWLNGDDAIYPACHPLVRRTTYEVLAKVGGTRGSFGSTQQSLDIEQPSIGRTKLYISSKRGFDGQIY</sequence>
<evidence type="ECO:0000313" key="1">
    <source>
        <dbReference type="EMBL" id="KAK1137052.1"/>
    </source>
</evidence>
<dbReference type="EMBL" id="JAHYIQ010000001">
    <property type="protein sequence ID" value="KAK1137052.1"/>
    <property type="molecule type" value="Genomic_DNA"/>
</dbReference>
<keyword evidence="2" id="KW-1185">Reference proteome</keyword>
<dbReference type="Proteomes" id="UP001177670">
    <property type="component" value="Unassembled WGS sequence"/>
</dbReference>
<proteinExistence type="predicted"/>
<organism evidence="1 2">
    <name type="scientific">Melipona bicolor</name>
    <dbReference type="NCBI Taxonomy" id="60889"/>
    <lineage>
        <taxon>Eukaryota</taxon>
        <taxon>Metazoa</taxon>
        <taxon>Ecdysozoa</taxon>
        <taxon>Arthropoda</taxon>
        <taxon>Hexapoda</taxon>
        <taxon>Insecta</taxon>
        <taxon>Pterygota</taxon>
        <taxon>Neoptera</taxon>
        <taxon>Endopterygota</taxon>
        <taxon>Hymenoptera</taxon>
        <taxon>Apocrita</taxon>
        <taxon>Aculeata</taxon>
        <taxon>Apoidea</taxon>
        <taxon>Anthophila</taxon>
        <taxon>Apidae</taxon>
        <taxon>Melipona</taxon>
    </lineage>
</organism>